<comment type="caution">
    <text evidence="1">The sequence shown here is derived from an EMBL/GenBank/DDBJ whole genome shotgun (WGS) entry which is preliminary data.</text>
</comment>
<reference evidence="2" key="1">
    <citation type="journal article" date="2015" name="BMC Genomics">
        <title>Draft genome of a commonly misdiagnosed multidrug resistant pathogen Candida auris.</title>
        <authorList>
            <person name="Chatterjee S."/>
            <person name="Alampalli S.V."/>
            <person name="Nageshan R.K."/>
            <person name="Chettiar S.T."/>
            <person name="Joshi S."/>
            <person name="Tatu U.S."/>
        </authorList>
    </citation>
    <scope>NUCLEOTIDE SEQUENCE [LARGE SCALE GENOMIC DNA]</scope>
    <source>
        <strain evidence="2">6684</strain>
    </source>
</reference>
<dbReference type="VEuPathDB" id="FungiDB:QG37_08362"/>
<accession>A0A0L0NMQ1</accession>
<evidence type="ECO:0000313" key="2">
    <source>
        <dbReference type="Proteomes" id="UP000037122"/>
    </source>
</evidence>
<sequence>MSTSGRKHGIQGTIHKRSKNSLLVLKAAEVTKFIIQETGALHFEWFAV</sequence>
<gene>
    <name evidence="1" type="ORF">QG37_08362</name>
</gene>
<dbReference type="AlphaFoldDB" id="A0A0L0NMQ1"/>
<dbReference type="EMBL" id="LGST01000082">
    <property type="protein sequence ID" value="KND95406.1"/>
    <property type="molecule type" value="Genomic_DNA"/>
</dbReference>
<organism evidence="1 2">
    <name type="scientific">Candidozyma auris</name>
    <name type="common">Yeast</name>
    <name type="synonym">Candida auris</name>
    <dbReference type="NCBI Taxonomy" id="498019"/>
    <lineage>
        <taxon>Eukaryota</taxon>
        <taxon>Fungi</taxon>
        <taxon>Dikarya</taxon>
        <taxon>Ascomycota</taxon>
        <taxon>Saccharomycotina</taxon>
        <taxon>Pichiomycetes</taxon>
        <taxon>Metschnikowiaceae</taxon>
        <taxon>Candidozyma</taxon>
    </lineage>
</organism>
<name>A0A0L0NMQ1_CANAR</name>
<dbReference type="Proteomes" id="UP000037122">
    <property type="component" value="Unassembled WGS sequence"/>
</dbReference>
<proteinExistence type="predicted"/>
<evidence type="ECO:0000313" key="1">
    <source>
        <dbReference type="EMBL" id="KND95406.1"/>
    </source>
</evidence>
<protein>
    <submittedName>
        <fullName evidence="1">Uncharacterized protein</fullName>
    </submittedName>
</protein>